<evidence type="ECO:0000256" key="1">
    <source>
        <dbReference type="SAM" id="Phobius"/>
    </source>
</evidence>
<organism evidence="2 3">
    <name type="scientific">Anaeramoeba ignava</name>
    <name type="common">Anaerobic marine amoeba</name>
    <dbReference type="NCBI Taxonomy" id="1746090"/>
    <lineage>
        <taxon>Eukaryota</taxon>
        <taxon>Metamonada</taxon>
        <taxon>Anaeramoebidae</taxon>
        <taxon>Anaeramoeba</taxon>
    </lineage>
</organism>
<sequence>MKKTKINSLVKNYADGLTISCGILACFIFAFVFFQSIFFPGKVYCNDYSCPNKLNPKVNRILVIVISCIFDVFVILIGIPILNSPGHALKNAKRTKGVFILIFGLIPFSFFQSIFPEIEKGYVATYYSAHNYSVEITLKTGSSAEVNFTNIFSEYTSSMTGMVVVYEATGDEVGIYDLSPVAHQVYRDKKKDSSFEITSSVTSISREISNLEDSKYYMWTIIPAKIISDKTYPADRPWTSTKYSINFASGYNVSDAFVDRRIYRLCKWSSYNGCEYSTHS</sequence>
<comment type="caution">
    <text evidence="2">The sequence shown here is derived from an EMBL/GenBank/DDBJ whole genome shotgun (WGS) entry which is preliminary data.</text>
</comment>
<protein>
    <submittedName>
        <fullName evidence="2">Uncharacterized protein</fullName>
    </submittedName>
</protein>
<feature type="transmembrane region" description="Helical" evidence="1">
    <location>
        <begin position="95"/>
        <end position="115"/>
    </location>
</feature>
<evidence type="ECO:0000313" key="3">
    <source>
        <dbReference type="Proteomes" id="UP001149090"/>
    </source>
</evidence>
<accession>A0A9Q0R832</accession>
<keyword evidence="1" id="KW-1133">Transmembrane helix</keyword>
<gene>
    <name evidence="2" type="ORF">M0811_01687</name>
</gene>
<name>A0A9Q0R832_ANAIG</name>
<keyword evidence="1" id="KW-0472">Membrane</keyword>
<reference evidence="2" key="1">
    <citation type="submission" date="2022-10" db="EMBL/GenBank/DDBJ databases">
        <title>Novel sulphate-reducing endosymbionts in the free-living metamonad Anaeramoeba.</title>
        <authorList>
            <person name="Jerlstrom-Hultqvist J."/>
            <person name="Cepicka I."/>
            <person name="Gallot-Lavallee L."/>
            <person name="Salas-Leiva D."/>
            <person name="Curtis B.A."/>
            <person name="Zahonova K."/>
            <person name="Pipaliya S."/>
            <person name="Dacks J."/>
            <person name="Roger A.J."/>
        </authorList>
    </citation>
    <scope>NUCLEOTIDE SEQUENCE</scope>
    <source>
        <strain evidence="2">BMAN</strain>
    </source>
</reference>
<evidence type="ECO:0000313" key="2">
    <source>
        <dbReference type="EMBL" id="KAJ5070707.1"/>
    </source>
</evidence>
<dbReference type="PROSITE" id="PS51257">
    <property type="entry name" value="PROKAR_LIPOPROTEIN"/>
    <property type="match status" value="1"/>
</dbReference>
<dbReference type="EMBL" id="JAPDFW010000092">
    <property type="protein sequence ID" value="KAJ5070707.1"/>
    <property type="molecule type" value="Genomic_DNA"/>
</dbReference>
<keyword evidence="3" id="KW-1185">Reference proteome</keyword>
<keyword evidence="1" id="KW-0812">Transmembrane</keyword>
<proteinExistence type="predicted"/>
<dbReference type="AlphaFoldDB" id="A0A9Q0R832"/>
<feature type="transmembrane region" description="Helical" evidence="1">
    <location>
        <begin position="12"/>
        <end position="34"/>
    </location>
</feature>
<feature type="transmembrane region" description="Helical" evidence="1">
    <location>
        <begin position="61"/>
        <end position="83"/>
    </location>
</feature>
<dbReference type="Proteomes" id="UP001149090">
    <property type="component" value="Unassembled WGS sequence"/>
</dbReference>